<evidence type="ECO:0000313" key="1">
    <source>
        <dbReference type="EMBL" id="QCD89306.1"/>
    </source>
</evidence>
<protein>
    <submittedName>
        <fullName evidence="1">Uncharacterized protein</fullName>
    </submittedName>
</protein>
<dbReference type="Proteomes" id="UP000501690">
    <property type="component" value="Linkage Group LG4"/>
</dbReference>
<gene>
    <name evidence="1" type="ORF">DEO72_LG4g250</name>
</gene>
<evidence type="ECO:0000313" key="2">
    <source>
        <dbReference type="Proteomes" id="UP000501690"/>
    </source>
</evidence>
<sequence>MLDGVFPPFFRLLSHGCLSSIKGFTKPVRNQRDLSVISISESSATFSLTFREFQSVEHRLERLSGEYRDGRASSSGIQSHLVISIVAR</sequence>
<proteinExistence type="predicted"/>
<keyword evidence="2" id="KW-1185">Reference proteome</keyword>
<organism evidence="1 2">
    <name type="scientific">Vigna unguiculata</name>
    <name type="common">Cowpea</name>
    <dbReference type="NCBI Taxonomy" id="3917"/>
    <lineage>
        <taxon>Eukaryota</taxon>
        <taxon>Viridiplantae</taxon>
        <taxon>Streptophyta</taxon>
        <taxon>Embryophyta</taxon>
        <taxon>Tracheophyta</taxon>
        <taxon>Spermatophyta</taxon>
        <taxon>Magnoliopsida</taxon>
        <taxon>eudicotyledons</taxon>
        <taxon>Gunneridae</taxon>
        <taxon>Pentapetalae</taxon>
        <taxon>rosids</taxon>
        <taxon>fabids</taxon>
        <taxon>Fabales</taxon>
        <taxon>Fabaceae</taxon>
        <taxon>Papilionoideae</taxon>
        <taxon>50 kb inversion clade</taxon>
        <taxon>NPAAA clade</taxon>
        <taxon>indigoferoid/millettioid clade</taxon>
        <taxon>Phaseoleae</taxon>
        <taxon>Vigna</taxon>
    </lineage>
</organism>
<dbReference type="EMBL" id="CP039348">
    <property type="protein sequence ID" value="QCD89306.1"/>
    <property type="molecule type" value="Genomic_DNA"/>
</dbReference>
<dbReference type="AlphaFoldDB" id="A0A4D6LM28"/>
<reference evidence="1 2" key="1">
    <citation type="submission" date="2019-04" db="EMBL/GenBank/DDBJ databases">
        <title>An improved genome assembly and genetic linkage map for asparagus bean, Vigna unguiculata ssp. sesquipedialis.</title>
        <authorList>
            <person name="Xia Q."/>
            <person name="Zhang R."/>
            <person name="Dong Y."/>
        </authorList>
    </citation>
    <scope>NUCLEOTIDE SEQUENCE [LARGE SCALE GENOMIC DNA]</scope>
    <source>
        <tissue evidence="1">Leaf</tissue>
    </source>
</reference>
<accession>A0A4D6LM28</accession>
<name>A0A4D6LM28_VIGUN</name>